<evidence type="ECO:0000256" key="2">
    <source>
        <dbReference type="ARBA" id="ARBA00023287"/>
    </source>
</evidence>
<dbReference type="Pfam" id="PF07963">
    <property type="entry name" value="N_methyl"/>
    <property type="match status" value="1"/>
</dbReference>
<organism evidence="4 6">
    <name type="scientific">Bacillus canaveralius</name>
    <dbReference type="NCBI Taxonomy" id="1403243"/>
    <lineage>
        <taxon>Bacteria</taxon>
        <taxon>Bacillati</taxon>
        <taxon>Bacillota</taxon>
        <taxon>Bacilli</taxon>
        <taxon>Bacillales</taxon>
        <taxon>Bacillaceae</taxon>
        <taxon>Bacillus</taxon>
    </lineage>
</organism>
<comment type="subcellular location">
    <subcellularLocation>
        <location evidence="1">Cell surface</location>
    </subcellularLocation>
</comment>
<dbReference type="NCBIfam" id="NF040982">
    <property type="entry name" value="ComGD"/>
    <property type="match status" value="1"/>
</dbReference>
<sequence length="144" mass="16703">MLRNESGFTLIESLFVLSIFLVVASVLVFTNKPHYVNTQKSIFFSELSGDLYFAQQYAIAHQEEVSVNFIPGDNYYYIRNREQIILKRDYPKGITVYEGTLKLRFQFQADGSIAKFGSFFVDIASNTYRVTFLIGKGRFYIEEE</sequence>
<evidence type="ECO:0000313" key="6">
    <source>
        <dbReference type="Proteomes" id="UP000234951"/>
    </source>
</evidence>
<evidence type="ECO:0000256" key="3">
    <source>
        <dbReference type="SAM" id="Phobius"/>
    </source>
</evidence>
<dbReference type="Proteomes" id="UP000234951">
    <property type="component" value="Unassembled WGS sequence"/>
</dbReference>
<evidence type="ECO:0000256" key="1">
    <source>
        <dbReference type="ARBA" id="ARBA00004241"/>
    </source>
</evidence>
<protein>
    <submittedName>
        <fullName evidence="4">Competence protein ComG</fullName>
    </submittedName>
</protein>
<accession>A0A2N5GR94</accession>
<dbReference type="GO" id="GO:0009986">
    <property type="term" value="C:cell surface"/>
    <property type="evidence" value="ECO:0007669"/>
    <property type="project" value="UniProtKB-SubCell"/>
</dbReference>
<dbReference type="Proteomes" id="UP000235114">
    <property type="component" value="Unassembled WGS sequence"/>
</dbReference>
<evidence type="ECO:0000313" key="4">
    <source>
        <dbReference type="EMBL" id="PLR85967.1"/>
    </source>
</evidence>
<dbReference type="InterPro" id="IPR045584">
    <property type="entry name" value="Pilin-like"/>
</dbReference>
<gene>
    <name evidence="4" type="ORF">CU635_02725</name>
    <name evidence="5" type="ORF">CVD25_04435</name>
</gene>
<dbReference type="OrthoDB" id="1653576at2"/>
<dbReference type="AlphaFoldDB" id="A0A2N5GR94"/>
<keyword evidence="3" id="KW-0472">Membrane</keyword>
<keyword evidence="7" id="KW-1185">Reference proteome</keyword>
<dbReference type="PROSITE" id="PS00409">
    <property type="entry name" value="PROKAR_NTER_METHYL"/>
    <property type="match status" value="1"/>
</dbReference>
<dbReference type="GO" id="GO:0030420">
    <property type="term" value="P:establishment of competence for transformation"/>
    <property type="evidence" value="ECO:0007669"/>
    <property type="project" value="UniProtKB-KW"/>
</dbReference>
<feature type="transmembrane region" description="Helical" evidence="3">
    <location>
        <begin position="6"/>
        <end position="30"/>
    </location>
</feature>
<evidence type="ECO:0000313" key="7">
    <source>
        <dbReference type="Proteomes" id="UP000235114"/>
    </source>
</evidence>
<keyword evidence="3" id="KW-0812">Transmembrane</keyword>
<reference evidence="5 7" key="2">
    <citation type="submission" date="2017-12" db="EMBL/GenBank/DDBJ databases">
        <title>Comparative Functional Genomics of Dry Heat Resistant strains isolated from the Viking Spacecraft.</title>
        <authorList>
            <person name="Seuylemezian A."/>
            <person name="Cooper K."/>
            <person name="Vaishampayan P."/>
        </authorList>
    </citation>
    <scope>NUCLEOTIDE SEQUENCE [LARGE SCALE GENOMIC DNA]</scope>
    <source>
        <strain evidence="5 7">ATCC 29669</strain>
    </source>
</reference>
<dbReference type="InterPro" id="IPR016785">
    <property type="entry name" value="ComGD"/>
</dbReference>
<reference evidence="4 6" key="1">
    <citation type="submission" date="2017-11" db="EMBL/GenBank/DDBJ databases">
        <title>Comparitive Functional Genomics of Dry Heat Resistant strains isolated from the Viking Spacecraft.</title>
        <authorList>
            <person name="Seuylemezian A."/>
            <person name="Cooper K."/>
            <person name="Vaishampayan P."/>
        </authorList>
    </citation>
    <scope>NUCLEOTIDE SEQUENCE [LARGE SCALE GENOMIC DNA]</scope>
    <source>
        <strain evidence="4 6">M4.6</strain>
    </source>
</reference>
<dbReference type="NCBIfam" id="TIGR02532">
    <property type="entry name" value="IV_pilin_GFxxxE"/>
    <property type="match status" value="1"/>
</dbReference>
<dbReference type="RefSeq" id="WP_101575631.1">
    <property type="nucleotide sequence ID" value="NZ_PGVA01000004.1"/>
</dbReference>
<dbReference type="SUPFAM" id="SSF54523">
    <property type="entry name" value="Pili subunits"/>
    <property type="match status" value="1"/>
</dbReference>
<keyword evidence="2" id="KW-0178">Competence</keyword>
<dbReference type="InterPro" id="IPR012902">
    <property type="entry name" value="N_methyl_site"/>
</dbReference>
<proteinExistence type="predicted"/>
<evidence type="ECO:0000313" key="5">
    <source>
        <dbReference type="EMBL" id="PLS00086.1"/>
    </source>
</evidence>
<dbReference type="EMBL" id="PGVA01000004">
    <property type="protein sequence ID" value="PLR85967.1"/>
    <property type="molecule type" value="Genomic_DNA"/>
</dbReference>
<name>A0A2N5GR94_9BACI</name>
<dbReference type="PIRSF" id="PIRSF021292">
    <property type="entry name" value="Competence_ComGD"/>
    <property type="match status" value="1"/>
</dbReference>
<dbReference type="EMBL" id="PGVD01000013">
    <property type="protein sequence ID" value="PLS00086.1"/>
    <property type="molecule type" value="Genomic_DNA"/>
</dbReference>
<keyword evidence="3" id="KW-1133">Transmembrane helix</keyword>
<comment type="caution">
    <text evidence="4">The sequence shown here is derived from an EMBL/GenBank/DDBJ whole genome shotgun (WGS) entry which is preliminary data.</text>
</comment>